<protein>
    <submittedName>
        <fullName evidence="1">Uncharacterized protein</fullName>
    </submittedName>
</protein>
<accession>A0A673N3A4</accession>
<sequence>QINFILHQHLLYKMLMEKPKFELKNLNKVQKAALEGLKNDRTIIMQKADKGGAIVIQNTDKYISKIKTMLSDSSCYKKLIFNPTIKYKSQIDRMLNRGVEEKWITEQKSKWLTHHHPVVPVLYALPKIHKSIVDPPYRPIVSGIGSLTEKLSIFIDYYLQPLVKQLPSYLRDTTDCFN</sequence>
<evidence type="ECO:0000313" key="2">
    <source>
        <dbReference type="Proteomes" id="UP000472270"/>
    </source>
</evidence>
<dbReference type="PANTHER" id="PTHR21301">
    <property type="entry name" value="REVERSE TRANSCRIPTASE"/>
    <property type="match status" value="1"/>
</dbReference>
<evidence type="ECO:0000313" key="1">
    <source>
        <dbReference type="Ensembl" id="ENSSRHP00000096511.1"/>
    </source>
</evidence>
<dbReference type="Ensembl" id="ENSSRHT00000099129.1">
    <property type="protein sequence ID" value="ENSSRHP00000096511.1"/>
    <property type="gene ID" value="ENSSRHG00000047405.1"/>
</dbReference>
<name>A0A673N3A4_9TELE</name>
<reference evidence="1" key="1">
    <citation type="submission" date="2025-08" db="UniProtKB">
        <authorList>
            <consortium name="Ensembl"/>
        </authorList>
    </citation>
    <scope>IDENTIFICATION</scope>
</reference>
<dbReference type="Proteomes" id="UP000472270">
    <property type="component" value="Unassembled WGS sequence"/>
</dbReference>
<proteinExistence type="predicted"/>
<reference evidence="1" key="2">
    <citation type="submission" date="2025-09" db="UniProtKB">
        <authorList>
            <consortium name="Ensembl"/>
        </authorList>
    </citation>
    <scope>IDENTIFICATION</scope>
</reference>
<dbReference type="PANTHER" id="PTHR21301:SF12">
    <property type="match status" value="1"/>
</dbReference>
<dbReference type="AlphaFoldDB" id="A0A673N3A4"/>
<organism evidence="1 2">
    <name type="scientific">Sinocyclocheilus rhinocerous</name>
    <dbReference type="NCBI Taxonomy" id="307959"/>
    <lineage>
        <taxon>Eukaryota</taxon>
        <taxon>Metazoa</taxon>
        <taxon>Chordata</taxon>
        <taxon>Craniata</taxon>
        <taxon>Vertebrata</taxon>
        <taxon>Euteleostomi</taxon>
        <taxon>Actinopterygii</taxon>
        <taxon>Neopterygii</taxon>
        <taxon>Teleostei</taxon>
        <taxon>Ostariophysi</taxon>
        <taxon>Cypriniformes</taxon>
        <taxon>Cyprinidae</taxon>
        <taxon>Cyprininae</taxon>
        <taxon>Sinocyclocheilus</taxon>
    </lineage>
</organism>
<keyword evidence="2" id="KW-1185">Reference proteome</keyword>